<feature type="compositionally biased region" description="Low complexity" evidence="2">
    <location>
        <begin position="262"/>
        <end position="290"/>
    </location>
</feature>
<feature type="coiled-coil region" evidence="1">
    <location>
        <begin position="574"/>
        <end position="605"/>
    </location>
</feature>
<evidence type="ECO:0000313" key="3">
    <source>
        <dbReference type="EMBL" id="GEU52938.1"/>
    </source>
</evidence>
<sequence length="843" mass="95452">MIAYLTKSDGSKGFNQIINFLNGSSITYALTVNPNIYVSCIKQFWTIVAVKKVNDVTRLQDLVDKKKVVVTEASIRDALRLGDAKGVDCLPNEEIFTKLARMDCEKPSTMLTFYKTFFSTSRKFNFSKYIFDSLIRNVDSTTKFYMYPRFLQLIIRKQVGDLSTHTTKYNSPALTQKVFTNMRRVGKGFFGVETPLFEGMLVAYEVRDEGEDEVPVGDVNAEGDAKGVVSAADDVVPTTEEEPSITSPSPPTLPPQPSQDIPSTSQVQLTPPQSPQVQPLSPQQQQQPSQDAEIPMDLLHTLLDTCTTLTRRLERGYKVKVLKLRRLQKVETAQRINTSDDTVMNDVSNQGRMYMDQDVEVGLEEDKDVDADIVKDVQDAESAQDQGRKAKYQVEIYKIDMGHAQKVLITVASDPITAASTTINVAEAQVPAATLIAAPLRVTAAPLRVTAAPSRRRKGAVIKDPEESSPSIIIPAETKSKNKGKGILLNRNVDWDKVIDHVNKKAKEDPAVKKYQALKRKPQTEAQARKNMIVYLKNVVGFKMDYFNGISYDDIRPIFEAKFNTNMAFLQKTKEHIEEEESRALKRLNETLAEKAAKRQKLDEEVPIMDYKIYNEHNKPYYKIKRGDGSHQLYLSFISMLKNFDREDLEALWRLVKEKFTTTKPKNFFDDFLLITLGAMFEKPDIHAQIWKNQRSVHGQAKVKSWKLLESCGVQIITFTTTQLILLVEKKYPLTKFTLNQMINNVRLEVKEESEVSLELLRFLTMTALYILDKLSEVANSSQLEDKMKALGQRADVLKSLEYMREMVARDSARVGVLEQLLVGAHVGMRLKAEYVADMGETV</sequence>
<proteinExistence type="predicted"/>
<protein>
    <recommendedName>
        <fullName evidence="4">Xylulose kinase-1</fullName>
    </recommendedName>
</protein>
<organism evidence="3">
    <name type="scientific">Tanacetum cinerariifolium</name>
    <name type="common">Dalmatian daisy</name>
    <name type="synonym">Chrysanthemum cinerariifolium</name>
    <dbReference type="NCBI Taxonomy" id="118510"/>
    <lineage>
        <taxon>Eukaryota</taxon>
        <taxon>Viridiplantae</taxon>
        <taxon>Streptophyta</taxon>
        <taxon>Embryophyta</taxon>
        <taxon>Tracheophyta</taxon>
        <taxon>Spermatophyta</taxon>
        <taxon>Magnoliopsida</taxon>
        <taxon>eudicotyledons</taxon>
        <taxon>Gunneridae</taxon>
        <taxon>Pentapetalae</taxon>
        <taxon>asterids</taxon>
        <taxon>campanulids</taxon>
        <taxon>Asterales</taxon>
        <taxon>Asteraceae</taxon>
        <taxon>Asteroideae</taxon>
        <taxon>Anthemideae</taxon>
        <taxon>Anthemidinae</taxon>
        <taxon>Tanacetum</taxon>
    </lineage>
</organism>
<reference evidence="3" key="1">
    <citation type="journal article" date="2019" name="Sci. Rep.">
        <title>Draft genome of Tanacetum cinerariifolium, the natural source of mosquito coil.</title>
        <authorList>
            <person name="Yamashiro T."/>
            <person name="Shiraishi A."/>
            <person name="Satake H."/>
            <person name="Nakayama K."/>
        </authorList>
    </citation>
    <scope>NUCLEOTIDE SEQUENCE</scope>
</reference>
<keyword evidence="1" id="KW-0175">Coiled coil</keyword>
<dbReference type="AlphaFoldDB" id="A0A6L2KU19"/>
<gene>
    <name evidence="3" type="ORF">Tci_024916</name>
</gene>
<evidence type="ECO:0000256" key="1">
    <source>
        <dbReference type="SAM" id="Coils"/>
    </source>
</evidence>
<feature type="region of interest" description="Disordered" evidence="2">
    <location>
        <begin position="235"/>
        <end position="291"/>
    </location>
</feature>
<accession>A0A6L2KU19</accession>
<evidence type="ECO:0000256" key="2">
    <source>
        <dbReference type="SAM" id="MobiDB-lite"/>
    </source>
</evidence>
<name>A0A6L2KU19_TANCI</name>
<dbReference type="EMBL" id="BKCJ010003093">
    <property type="protein sequence ID" value="GEU52938.1"/>
    <property type="molecule type" value="Genomic_DNA"/>
</dbReference>
<feature type="compositionally biased region" description="Pro residues" evidence="2">
    <location>
        <begin position="248"/>
        <end position="257"/>
    </location>
</feature>
<comment type="caution">
    <text evidence="3">The sequence shown here is derived from an EMBL/GenBank/DDBJ whole genome shotgun (WGS) entry which is preliminary data.</text>
</comment>
<evidence type="ECO:0008006" key="4">
    <source>
        <dbReference type="Google" id="ProtNLM"/>
    </source>
</evidence>